<proteinExistence type="predicted"/>
<dbReference type="PANTHER" id="PTHR32085:SF3">
    <property type="entry name" value="PROTEIN CSF1"/>
    <property type="match status" value="1"/>
</dbReference>
<dbReference type="GO" id="GO:0006113">
    <property type="term" value="P:fermentation"/>
    <property type="evidence" value="ECO:0007669"/>
    <property type="project" value="InterPro"/>
</dbReference>
<dbReference type="PANTHER" id="PTHR32085">
    <property type="entry name" value="PROTEIN CSF1"/>
    <property type="match status" value="1"/>
</dbReference>
<dbReference type="Proteomes" id="UP000236305">
    <property type="component" value="Unassembled WGS sequence"/>
</dbReference>
<sequence length="270" mass="30666">MELFLLRDHIFLLIDLVDDWASGPPAEYLVFIPFRYNMNIDLRNFKLYLNVNDGNIINKPTDLDDNAYLVLSTPVLASQVCIPIDKYRPSKNTIPFDIQAESFSLALHVPPWNTQASFLTSKEVGQGENLTVNGGYTYNATTSPANTDTLTLNVSGQSPTATIHGFIIRYALKLKDNYFGDDVHFKTLDEYQEALQLRERDPEAEAALRPPPKKSNDLDVILHVRVDDTRLLIPANLWSTKRNIQVETASITADLRFTNYYMDLELACYN</sequence>
<evidence type="ECO:0000313" key="3">
    <source>
        <dbReference type="Proteomes" id="UP000236305"/>
    </source>
</evidence>
<dbReference type="Pfam" id="PF21678">
    <property type="entry name" value="Csf1_N"/>
    <property type="match status" value="1"/>
</dbReference>
<protein>
    <recommendedName>
        <fullName evidence="1">Csf1 N-terminal domain-containing protein</fullName>
    </recommendedName>
</protein>
<dbReference type="EMBL" id="MPSH01000006">
    <property type="protein sequence ID" value="PNH34194.1"/>
    <property type="molecule type" value="Genomic_DNA"/>
</dbReference>
<organism evidence="2 3">
    <name type="scientific">Verticillium dahliae</name>
    <name type="common">Verticillium wilt</name>
    <dbReference type="NCBI Taxonomy" id="27337"/>
    <lineage>
        <taxon>Eukaryota</taxon>
        <taxon>Fungi</taxon>
        <taxon>Dikarya</taxon>
        <taxon>Ascomycota</taxon>
        <taxon>Pezizomycotina</taxon>
        <taxon>Sordariomycetes</taxon>
        <taxon>Hypocreomycetidae</taxon>
        <taxon>Glomerellales</taxon>
        <taxon>Plectosphaerellaceae</taxon>
        <taxon>Verticillium</taxon>
    </lineage>
</organism>
<evidence type="ECO:0000259" key="1">
    <source>
        <dbReference type="Pfam" id="PF21678"/>
    </source>
</evidence>
<dbReference type="AlphaFoldDB" id="A0AA45API1"/>
<dbReference type="GO" id="GO:0016020">
    <property type="term" value="C:membrane"/>
    <property type="evidence" value="ECO:0007669"/>
    <property type="project" value="InterPro"/>
</dbReference>
<reference evidence="2 3" key="1">
    <citation type="submission" date="2017-12" db="EMBL/GenBank/DDBJ databases">
        <title>Comparative genomics yields insights into virulence evolution of Verticillium dahliae.</title>
        <authorList>
            <person name="Fan R."/>
            <person name="Armitage A.D."/>
            <person name="Cascant-Lopez E."/>
            <person name="Sobczyk M."/>
            <person name="Cockerton H.M."/>
            <person name="Harrison R.J."/>
        </authorList>
    </citation>
    <scope>NUCLEOTIDE SEQUENCE [LARGE SCALE GENOMIC DNA]</scope>
    <source>
        <strain evidence="2 3">12008</strain>
    </source>
</reference>
<evidence type="ECO:0000313" key="2">
    <source>
        <dbReference type="EMBL" id="PNH34194.1"/>
    </source>
</evidence>
<gene>
    <name evidence="2" type="ORF">BJF96_g2400</name>
</gene>
<feature type="domain" description="Csf1 N-terminal" evidence="1">
    <location>
        <begin position="1"/>
        <end position="201"/>
    </location>
</feature>
<dbReference type="InterPro" id="IPR029636">
    <property type="entry name" value="Csf1"/>
</dbReference>
<dbReference type="InterPro" id="IPR048636">
    <property type="entry name" value="Csf1_N"/>
</dbReference>
<accession>A0AA45API1</accession>
<comment type="caution">
    <text evidence="2">The sequence shown here is derived from an EMBL/GenBank/DDBJ whole genome shotgun (WGS) entry which is preliminary data.</text>
</comment>
<name>A0AA45API1_VERDA</name>